<dbReference type="Proteomes" id="UP000095472">
    <property type="component" value="Chromosome"/>
</dbReference>
<name>A0ACD5GYJ5_9CYAN</name>
<evidence type="ECO:0000313" key="2">
    <source>
        <dbReference type="Proteomes" id="UP000095472"/>
    </source>
</evidence>
<protein>
    <submittedName>
        <fullName evidence="1">Uncharacterized protein</fullName>
    </submittedName>
</protein>
<keyword evidence="2" id="KW-1185">Reference proteome</keyword>
<reference evidence="1 2" key="1">
    <citation type="journal article" date="2016" name="Genome Announc.">
        <title>Draft Genome Sequence of the Thermotolerant Cyanobacterium Desertifilum sp. IPPAS B-1220.</title>
        <authorList>
            <person name="Mironov K.S."/>
            <person name="Sinetova M.A."/>
            <person name="Bolatkhan K."/>
            <person name="Zayadan B.K."/>
            <person name="Ustinova V.V."/>
            <person name="Kupriyanova E.V."/>
            <person name="Skrypnik A.N."/>
            <person name="Gogoleva N.E."/>
            <person name="Gogolev Y.V."/>
            <person name="Los D.A."/>
        </authorList>
    </citation>
    <scope>NUCLEOTIDE SEQUENCE [LARGE SCALE GENOMIC DNA]</scope>
    <source>
        <strain evidence="1 2">IPPAS B-1220</strain>
    </source>
</reference>
<dbReference type="EMBL" id="CP182909">
    <property type="protein sequence ID" value="XPM65952.1"/>
    <property type="molecule type" value="Genomic_DNA"/>
</dbReference>
<sequence length="85" mass="10156">MNSSQPILIATLMREQGETGVQTYFNMLRDYLVQIGRKTAIITPFSYFSWLVIPVFALRKLIDPLNGEWSVGWYRYWHYFFLSRL</sequence>
<proteinExistence type="predicted"/>
<accession>A0ACD5GYJ5</accession>
<gene>
    <name evidence="1" type="ORF">BH720_010950</name>
</gene>
<evidence type="ECO:0000313" key="1">
    <source>
        <dbReference type="EMBL" id="XPM65952.1"/>
    </source>
</evidence>
<organism evidence="1 2">
    <name type="scientific">Desertifilum tharense IPPAS B-1220</name>
    <dbReference type="NCBI Taxonomy" id="1781255"/>
    <lineage>
        <taxon>Bacteria</taxon>
        <taxon>Bacillati</taxon>
        <taxon>Cyanobacteriota</taxon>
        <taxon>Cyanophyceae</taxon>
        <taxon>Desertifilales</taxon>
        <taxon>Desertifilaceae</taxon>
        <taxon>Desertifilum</taxon>
    </lineage>
</organism>